<dbReference type="Proteomes" id="UP000009134">
    <property type="component" value="Chromosome"/>
</dbReference>
<dbReference type="KEGG" id="nar:Saro_1924"/>
<dbReference type="eggNOG" id="ENOG5031C1C">
    <property type="taxonomic scope" value="Bacteria"/>
</dbReference>
<gene>
    <name evidence="2" type="ordered locus">Saro_1924</name>
</gene>
<feature type="signal peptide" evidence="1">
    <location>
        <begin position="1"/>
        <end position="24"/>
    </location>
</feature>
<keyword evidence="1" id="KW-0732">Signal</keyword>
<reference evidence="3" key="1">
    <citation type="submission" date="2006-01" db="EMBL/GenBank/DDBJ databases">
        <title>Complete sequence of Novosphingobium aromaticivorans DSM 12444.</title>
        <authorList>
            <consortium name="US DOE Joint Genome Institute"/>
            <person name="Copeland A."/>
            <person name="Lucas S."/>
            <person name="Lapidus A."/>
            <person name="Barry K."/>
            <person name="Detter J.C."/>
            <person name="Glavina T."/>
            <person name="Hammon N."/>
            <person name="Israni S."/>
            <person name="Pitluck S."/>
            <person name="Chain P."/>
            <person name="Malfatti S."/>
            <person name="Shin M."/>
            <person name="Vergez L."/>
            <person name="Schmutz J."/>
            <person name="Larimer F."/>
            <person name="Land M."/>
            <person name="Kyrpides N."/>
            <person name="Ivanova N."/>
            <person name="Fredrickson J."/>
            <person name="Balkwill D."/>
            <person name="Romine M.F."/>
            <person name="Richardson P."/>
        </authorList>
    </citation>
    <scope>NUCLEOTIDE SEQUENCE [LARGE SCALE GENOMIC DNA]</scope>
    <source>
        <strain evidence="3">ATCC 700278 / DSM 12444 / CCUG 56034 / CIP 105152 / NBRC 16084 / F199</strain>
    </source>
</reference>
<evidence type="ECO:0008006" key="4">
    <source>
        <dbReference type="Google" id="ProtNLM"/>
    </source>
</evidence>
<organism evidence="2 3">
    <name type="scientific">Novosphingobium aromaticivorans (strain ATCC 700278 / DSM 12444 / CCUG 56034 / CIP 105152 / NBRC 16084 / F199)</name>
    <dbReference type="NCBI Taxonomy" id="279238"/>
    <lineage>
        <taxon>Bacteria</taxon>
        <taxon>Pseudomonadati</taxon>
        <taxon>Pseudomonadota</taxon>
        <taxon>Alphaproteobacteria</taxon>
        <taxon>Sphingomonadales</taxon>
        <taxon>Sphingomonadaceae</taxon>
        <taxon>Novosphingobium</taxon>
    </lineage>
</organism>
<evidence type="ECO:0000313" key="3">
    <source>
        <dbReference type="Proteomes" id="UP000009134"/>
    </source>
</evidence>
<protein>
    <recommendedName>
        <fullName evidence="4">Secreted protein</fullName>
    </recommendedName>
</protein>
<dbReference type="RefSeq" id="WP_011445574.1">
    <property type="nucleotide sequence ID" value="NC_007794.1"/>
</dbReference>
<dbReference type="HOGENOM" id="CLU_123307_0_0_5"/>
<name>Q2G709_NOVAD</name>
<sequence>MRLSRNLLALGAGLAIAQAQVAQAAAAAPDCLSEGEMNALVGYALPSVIDGAMKACSPHLSPNGYFATRGGEFLGRYASRKDANWPLAKAAFLKLGSSKDAKLADTVKDLPDAAVQPFVEAMVSEMVGDQIKPDQCTAIERGVRILSPLPPENTAELITFVVLLVDKPKAGKASSLPICQAARPGIGAK</sequence>
<accession>Q2G709</accession>
<evidence type="ECO:0000313" key="2">
    <source>
        <dbReference type="EMBL" id="ABD26364.1"/>
    </source>
</evidence>
<dbReference type="AlphaFoldDB" id="Q2G709"/>
<dbReference type="STRING" id="279238.Saro_1924"/>
<evidence type="ECO:0000256" key="1">
    <source>
        <dbReference type="SAM" id="SignalP"/>
    </source>
</evidence>
<proteinExistence type="predicted"/>
<feature type="chain" id="PRO_5004208071" description="Secreted protein" evidence="1">
    <location>
        <begin position="25"/>
        <end position="189"/>
    </location>
</feature>
<keyword evidence="3" id="KW-1185">Reference proteome</keyword>
<dbReference type="EMBL" id="CP000248">
    <property type="protein sequence ID" value="ABD26364.1"/>
    <property type="molecule type" value="Genomic_DNA"/>
</dbReference>